<evidence type="ECO:0000256" key="1">
    <source>
        <dbReference type="SAM" id="MobiDB-lite"/>
    </source>
</evidence>
<reference evidence="3" key="1">
    <citation type="journal article" date="2019" name="Int. J. Syst. Evol. Microbiol.">
        <title>The Global Catalogue of Microorganisms (GCM) 10K type strain sequencing project: providing services to taxonomists for standard genome sequencing and annotation.</title>
        <authorList>
            <consortium name="The Broad Institute Genomics Platform"/>
            <consortium name="The Broad Institute Genome Sequencing Center for Infectious Disease"/>
            <person name="Wu L."/>
            <person name="Ma J."/>
        </authorList>
    </citation>
    <scope>NUCLEOTIDE SEQUENCE [LARGE SCALE GENOMIC DNA]</scope>
    <source>
        <strain evidence="3">KCTC 13128</strain>
    </source>
</reference>
<accession>A0ABV7CUK8</accession>
<gene>
    <name evidence="2" type="ORF">ACFOGI_06805</name>
</gene>
<comment type="caution">
    <text evidence="2">The sequence shown here is derived from an EMBL/GenBank/DDBJ whole genome shotgun (WGS) entry which is preliminary data.</text>
</comment>
<evidence type="ECO:0000313" key="2">
    <source>
        <dbReference type="EMBL" id="MFC3039958.1"/>
    </source>
</evidence>
<evidence type="ECO:0008006" key="4">
    <source>
        <dbReference type="Google" id="ProtNLM"/>
    </source>
</evidence>
<organism evidence="2 3">
    <name type="scientific">Virgibacillus xinjiangensis</name>
    <dbReference type="NCBI Taxonomy" id="393090"/>
    <lineage>
        <taxon>Bacteria</taxon>
        <taxon>Bacillati</taxon>
        <taxon>Bacillota</taxon>
        <taxon>Bacilli</taxon>
        <taxon>Bacillales</taxon>
        <taxon>Bacillaceae</taxon>
        <taxon>Virgibacillus</taxon>
    </lineage>
</organism>
<dbReference type="EMBL" id="JBHRSA010000028">
    <property type="protein sequence ID" value="MFC3039958.1"/>
    <property type="molecule type" value="Genomic_DNA"/>
</dbReference>
<sequence length="86" mass="9777">MAEQNPQQELYETTQQIQQAMEQAQSNTDPGKVQEAQRLLKQAEQGLQIAQAQMGTQVQNNPQFQQAQKQLEQARQQLQPSGRNTL</sequence>
<protein>
    <recommendedName>
        <fullName evidence="4">DUF2564 family protein</fullName>
    </recommendedName>
</protein>
<feature type="region of interest" description="Disordered" evidence="1">
    <location>
        <begin position="1"/>
        <end position="33"/>
    </location>
</feature>
<feature type="compositionally biased region" description="Low complexity" evidence="1">
    <location>
        <begin position="57"/>
        <end position="79"/>
    </location>
</feature>
<evidence type="ECO:0000313" key="3">
    <source>
        <dbReference type="Proteomes" id="UP001595279"/>
    </source>
</evidence>
<keyword evidence="3" id="KW-1185">Reference proteome</keyword>
<proteinExistence type="predicted"/>
<dbReference type="RefSeq" id="WP_390270421.1">
    <property type="nucleotide sequence ID" value="NZ_JBHRSA010000028.1"/>
</dbReference>
<feature type="region of interest" description="Disordered" evidence="1">
    <location>
        <begin position="53"/>
        <end position="86"/>
    </location>
</feature>
<feature type="compositionally biased region" description="Low complexity" evidence="1">
    <location>
        <begin position="12"/>
        <end position="25"/>
    </location>
</feature>
<name>A0ABV7CUK8_9BACI</name>
<dbReference type="Proteomes" id="UP001595279">
    <property type="component" value="Unassembled WGS sequence"/>
</dbReference>
<feature type="compositionally biased region" description="Polar residues" evidence="1">
    <location>
        <begin position="1"/>
        <end position="11"/>
    </location>
</feature>